<comment type="caution">
    <text evidence="4">The sequence shown here is derived from an EMBL/GenBank/DDBJ whole genome shotgun (WGS) entry which is preliminary data.</text>
</comment>
<evidence type="ECO:0000313" key="4">
    <source>
        <dbReference type="EMBL" id="KAK3285427.1"/>
    </source>
</evidence>
<gene>
    <name evidence="4" type="ORF">CYMTET_6967</name>
</gene>
<name>A0AAE0GW55_9CHLO</name>
<keyword evidence="1" id="KW-0597">Phosphoprotein</keyword>
<evidence type="ECO:0000256" key="2">
    <source>
        <dbReference type="SAM" id="Phobius"/>
    </source>
</evidence>
<feature type="modified residue" description="4-aspartylphosphate" evidence="1">
    <location>
        <position position="1287"/>
    </location>
</feature>
<feature type="domain" description="Response regulatory" evidence="3">
    <location>
        <begin position="1233"/>
        <end position="1361"/>
    </location>
</feature>
<sequence length="1363" mass="153371">MRLLYKTALKKMRVRHSWVWGGTPEEIHQFPDLVMEQQIDFVVLDQNLSEVIPDEPNADQYGTGILKLLRARGYTGDCITRTAHDSLSSRKAYFEAGFDDVLSKTGDIQKQLCDCWNDRCKRLSLQARQSSEEIDISLQKCVAAEHENIAGDPADRIEKNYDLTDVMHFARHSWEDAFWQENARLNRATVPAVRNVQVVGFISSLVMEDGLRCACVEFSVLTLSAIGVAFLARSSRVPDRWISAIDVLQCNVLYPGILVLSTVRHPDSAALHGFALKMLMGGTVMSNGLMLQMMSWTHKAVILMLFWAALCLVRLRLHGVMAMLHDTSLMLEWAGLLAASILGTVMAFHTEAGRRRLFSQRPRWRHQKPQHCLDVEDAHTPSSRTSSDAVVRSPMSLHFVDRALKEKFQVLNVDSMSTRQLQWRLVSLTGGLLVMLMSGLGPVCGIGYESNAGLVVLHAAGAIIAINRHLRELHLKYICMLVMWLSLCVMLWYEVYDLQVWFLEAFSWILSLTHAKLFTPFMPWYHSTVCIIVPRAVCAGWLLVSLSRHQAHNQPHQVGHAVGDLLEPWGAYIFFYASIILASIIVIVHSKVVFDSERSRRDAFIEAYAGKGETCMWDQSYPVTAGESPSQKPQMYGWEMHFARHSWEDAFWQENARLNRATVPTVRAIHALVFISSLVIEDGLRCACVEFSVLTLSAIAVSFLARSSRVPDRWISAIAVLQCNVLYPGILVLSTVRHPDSAALHGFTLKMLMGGTVMSNGLMLQMVSWTHKAVILMLFWAALCLVRLRLHGVMAMLHDTSLMLEWAGLLAASIVGTVMAFRTEAGRRRLFYQCQTTRWMQACYFNELHQSVPCMFFKLELHMGAAIMDTKFTYCSPFSKPLLGASPEAICATFLNFVELLDSESRADFESTLDHVFKHHLPMSWTGRLRNDPCNWIHIVAHAVEASKVSPSGLLMEYSGMITDCTERNQAQSEKTRESNNHLFHAVKNDLAAIQTIAENIESIFTHADHSPQQNLYAPEVKLVQNLKKEALCGECDCFCRPTLHHLLEDSFQPKISSVDFDGTVRTFAEKFGLQFYSGPQPHHARSELQVDATLLTSVLASLFSEISHQYSTTRPAAVRTEVSNDSGKIIISQILSSPDLSECGFQEFFQATSNDLERAPIHMFASRTDMCRLCIKQLGGQLKCYVVGFMGYIEVVLPHSGVNKANPEVNLPKPKFDDRMHQIQLSATVGVRVAALDDSPIARKLLQRSLEKMKFADVLIRGATFEEVVEFPSLVSRENVALVILDLHLNEVVPSDYAKIYNGVAVMTSLRHTGFTGMCIARTADHDDKETVDSLMQSGFDAVVGKKDDQRILHEWQNWHMK</sequence>
<keyword evidence="2" id="KW-1133">Transmembrane helix</keyword>
<reference evidence="4 5" key="1">
    <citation type="journal article" date="2015" name="Genome Biol. Evol.">
        <title>Comparative Genomics of a Bacterivorous Green Alga Reveals Evolutionary Causalities and Consequences of Phago-Mixotrophic Mode of Nutrition.</title>
        <authorList>
            <person name="Burns J.A."/>
            <person name="Paasch A."/>
            <person name="Narechania A."/>
            <person name="Kim E."/>
        </authorList>
    </citation>
    <scope>NUCLEOTIDE SEQUENCE [LARGE SCALE GENOMIC DNA]</scope>
    <source>
        <strain evidence="4 5">PLY_AMNH</strain>
    </source>
</reference>
<keyword evidence="2" id="KW-0812">Transmembrane</keyword>
<accession>A0AAE0GW55</accession>
<dbReference type="Gene3D" id="3.30.450.20">
    <property type="entry name" value="PAS domain"/>
    <property type="match status" value="1"/>
</dbReference>
<evidence type="ECO:0000256" key="1">
    <source>
        <dbReference type="PROSITE-ProRule" id="PRU00169"/>
    </source>
</evidence>
<dbReference type="GO" id="GO:0000160">
    <property type="term" value="P:phosphorelay signal transduction system"/>
    <property type="evidence" value="ECO:0007669"/>
    <property type="project" value="InterPro"/>
</dbReference>
<feature type="transmembrane region" description="Helical" evidence="2">
    <location>
        <begin position="425"/>
        <end position="448"/>
    </location>
</feature>
<dbReference type="Gene3D" id="3.40.50.2300">
    <property type="match status" value="1"/>
</dbReference>
<evidence type="ECO:0000259" key="3">
    <source>
        <dbReference type="PROSITE" id="PS50110"/>
    </source>
</evidence>
<protein>
    <recommendedName>
        <fullName evidence="3">Response regulatory domain-containing protein</fullName>
    </recommendedName>
</protein>
<dbReference type="InterPro" id="IPR001789">
    <property type="entry name" value="Sig_transdc_resp-reg_receiver"/>
</dbReference>
<dbReference type="EMBL" id="LGRX02001820">
    <property type="protein sequence ID" value="KAK3285427.1"/>
    <property type="molecule type" value="Genomic_DNA"/>
</dbReference>
<feature type="transmembrane region" description="Helical" evidence="2">
    <location>
        <begin position="454"/>
        <end position="470"/>
    </location>
</feature>
<organism evidence="4 5">
    <name type="scientific">Cymbomonas tetramitiformis</name>
    <dbReference type="NCBI Taxonomy" id="36881"/>
    <lineage>
        <taxon>Eukaryota</taxon>
        <taxon>Viridiplantae</taxon>
        <taxon>Chlorophyta</taxon>
        <taxon>Pyramimonadophyceae</taxon>
        <taxon>Pyramimonadales</taxon>
        <taxon>Pyramimonadaceae</taxon>
        <taxon>Cymbomonas</taxon>
    </lineage>
</organism>
<feature type="transmembrane region" description="Helical" evidence="2">
    <location>
        <begin position="774"/>
        <end position="797"/>
    </location>
</feature>
<dbReference type="SUPFAM" id="SSF52172">
    <property type="entry name" value="CheY-like"/>
    <property type="match status" value="2"/>
</dbReference>
<feature type="transmembrane region" description="Helical" evidence="2">
    <location>
        <begin position="301"/>
        <end position="324"/>
    </location>
</feature>
<feature type="transmembrane region" description="Helical" evidence="2">
    <location>
        <begin position="330"/>
        <end position="348"/>
    </location>
</feature>
<proteinExistence type="predicted"/>
<evidence type="ECO:0000313" key="5">
    <source>
        <dbReference type="Proteomes" id="UP001190700"/>
    </source>
</evidence>
<feature type="domain" description="Response regulatory" evidence="3">
    <location>
        <begin position="1"/>
        <end position="119"/>
    </location>
</feature>
<feature type="transmembrane region" description="Helical" evidence="2">
    <location>
        <begin position="714"/>
        <end position="736"/>
    </location>
</feature>
<feature type="transmembrane region" description="Helical" evidence="2">
    <location>
        <begin position="573"/>
        <end position="594"/>
    </location>
</feature>
<dbReference type="InterPro" id="IPR011006">
    <property type="entry name" value="CheY-like_superfamily"/>
</dbReference>
<feature type="modified residue" description="4-aspartylphosphate" evidence="1">
    <location>
        <position position="45"/>
    </location>
</feature>
<keyword evidence="2" id="KW-0472">Membrane</keyword>
<dbReference type="Proteomes" id="UP001190700">
    <property type="component" value="Unassembled WGS sequence"/>
</dbReference>
<feature type="transmembrane region" description="Helical" evidence="2">
    <location>
        <begin position="477"/>
        <end position="493"/>
    </location>
</feature>
<keyword evidence="5" id="KW-1185">Reference proteome</keyword>
<dbReference type="PROSITE" id="PS50110">
    <property type="entry name" value="RESPONSE_REGULATORY"/>
    <property type="match status" value="2"/>
</dbReference>
<feature type="transmembrane region" description="Helical" evidence="2">
    <location>
        <begin position="803"/>
        <end position="821"/>
    </location>
</feature>